<gene>
    <name evidence="2" type="ORF">FOZ61_000121</name>
</gene>
<reference evidence="2 3" key="1">
    <citation type="submission" date="2020-04" db="EMBL/GenBank/DDBJ databases">
        <title>Perkinsus olseni comparative genomics.</title>
        <authorList>
            <person name="Bogema D.R."/>
        </authorList>
    </citation>
    <scope>NUCLEOTIDE SEQUENCE [LARGE SCALE GENOMIC DNA]</scope>
    <source>
        <strain evidence="2">ATCC PRA-179</strain>
    </source>
</reference>
<feature type="signal peptide" evidence="1">
    <location>
        <begin position="1"/>
        <end position="20"/>
    </location>
</feature>
<feature type="chain" id="PRO_5029617857" evidence="1">
    <location>
        <begin position="21"/>
        <end position="138"/>
    </location>
</feature>
<accession>A0A7J6MG06</accession>
<dbReference type="AlphaFoldDB" id="A0A7J6MG06"/>
<dbReference type="EMBL" id="JABAHT010000010">
    <property type="protein sequence ID" value="KAF4670425.1"/>
    <property type="molecule type" value="Genomic_DNA"/>
</dbReference>
<keyword evidence="1" id="KW-0732">Signal</keyword>
<dbReference type="Proteomes" id="UP000570595">
    <property type="component" value="Unassembled WGS sequence"/>
</dbReference>
<evidence type="ECO:0000313" key="3">
    <source>
        <dbReference type="Proteomes" id="UP000570595"/>
    </source>
</evidence>
<protein>
    <submittedName>
        <fullName evidence="2">Uncharacterized protein</fullName>
    </submittedName>
</protein>
<name>A0A7J6MG06_PEROL</name>
<comment type="caution">
    <text evidence="2">The sequence shown here is derived from an EMBL/GenBank/DDBJ whole genome shotgun (WGS) entry which is preliminary data.</text>
</comment>
<evidence type="ECO:0000256" key="1">
    <source>
        <dbReference type="SAM" id="SignalP"/>
    </source>
</evidence>
<proteinExistence type="predicted"/>
<sequence>MKKADAALFLLATLKGSWKAAALRQLPDDPTKTVTLPVREGFVTINVDGQDVDLLLDSGYCELNVLDGYWYERTYGTGACKERGSGCYFCPEEKPCEFDGKEPITRVSFGGNMSMISIHRSETLRLKLRIANLLKSYS</sequence>
<evidence type="ECO:0000313" key="2">
    <source>
        <dbReference type="EMBL" id="KAF4670425.1"/>
    </source>
</evidence>
<organism evidence="2 3">
    <name type="scientific">Perkinsus olseni</name>
    <name type="common">Perkinsus atlanticus</name>
    <dbReference type="NCBI Taxonomy" id="32597"/>
    <lineage>
        <taxon>Eukaryota</taxon>
        <taxon>Sar</taxon>
        <taxon>Alveolata</taxon>
        <taxon>Perkinsozoa</taxon>
        <taxon>Perkinsea</taxon>
        <taxon>Perkinsida</taxon>
        <taxon>Perkinsidae</taxon>
        <taxon>Perkinsus</taxon>
    </lineage>
</organism>